<dbReference type="RefSeq" id="WP_240133295.1">
    <property type="nucleotide sequence ID" value="NZ_JARRYG010000003.1"/>
</dbReference>
<dbReference type="Proteomes" id="UP001156701">
    <property type="component" value="Unassembled WGS sequence"/>
</dbReference>
<evidence type="ECO:0000313" key="1">
    <source>
        <dbReference type="EMBL" id="MDG4695383.1"/>
    </source>
</evidence>
<sequence>MNKFSVNGYYGRVGGFTCCIMLPEKWQPGMQVRVEWEIDPSPYSKEIPRFNDPNFDNWMKKHEANYRQYSAIVEVPEYGDSCGLQVHFFACNQVKVTATCMGIEHPDHPFKALINQQENQSCPQ</sequence>
<comment type="caution">
    <text evidence="1">The sequence shown here is derived from an EMBL/GenBank/DDBJ whole genome shotgun (WGS) entry which is preliminary data.</text>
</comment>
<proteinExistence type="predicted"/>
<protein>
    <submittedName>
        <fullName evidence="1">DUF3304 domain-containing protein</fullName>
    </submittedName>
</protein>
<dbReference type="InterPro" id="IPR021733">
    <property type="entry name" value="DUF3304"/>
</dbReference>
<reference evidence="1" key="1">
    <citation type="submission" date="2023-03" db="EMBL/GenBank/DDBJ databases">
        <title>a new species belonging to Providencia genus.</title>
        <authorList>
            <person name="Yang W."/>
            <person name="Hu F."/>
            <person name="Shen S."/>
            <person name="Ding L."/>
            <person name="Yin D."/>
        </authorList>
    </citation>
    <scope>NUCLEOTIDE SEQUENCE</scope>
    <source>
        <strain evidence="1">CRE-3FA-0001</strain>
    </source>
</reference>
<evidence type="ECO:0000313" key="2">
    <source>
        <dbReference type="EMBL" id="MDO7855678.1"/>
    </source>
</evidence>
<dbReference type="Proteomes" id="UP001176478">
    <property type="component" value="Unassembled WGS sequence"/>
</dbReference>
<dbReference type="EMBL" id="JARRYG010000003">
    <property type="protein sequence ID" value="MDG4695383.1"/>
    <property type="molecule type" value="Genomic_DNA"/>
</dbReference>
<reference evidence="2" key="2">
    <citation type="submission" date="2023-07" db="EMBL/GenBank/DDBJ databases">
        <authorList>
            <person name="Yang W."/>
            <person name="Chen J."/>
            <person name="Ji P."/>
            <person name="Hu F."/>
        </authorList>
    </citation>
    <scope>NUCLEOTIDE SEQUENCE</scope>
    <source>
        <strain evidence="2">CRE-138-0111</strain>
    </source>
</reference>
<dbReference type="AlphaFoldDB" id="A0AA42FEX7"/>
<name>A0AA42FEX7_9GAMM</name>
<organism evidence="1 3">
    <name type="scientific">Providencia huashanensis</name>
    <dbReference type="NCBI Taxonomy" id="3037798"/>
    <lineage>
        <taxon>Bacteria</taxon>
        <taxon>Pseudomonadati</taxon>
        <taxon>Pseudomonadota</taxon>
        <taxon>Gammaproteobacteria</taxon>
        <taxon>Enterobacterales</taxon>
        <taxon>Morganellaceae</taxon>
        <taxon>Providencia</taxon>
    </lineage>
</organism>
<reference evidence="2" key="3">
    <citation type="journal article" date="2024" name="Int. J. Antimicrob. Agents">
        <title>Identification of a novel Providencia species showing multi-drug-resistant in three patients with hospital-acquired infection.</title>
        <authorList>
            <person name="Yang W."/>
            <person name="Chen J."/>
            <person name="Yang F."/>
            <person name="Ji P."/>
            <person name="Shen S."/>
            <person name="Yin D."/>
            <person name="Hu F."/>
        </authorList>
    </citation>
    <scope>NUCLEOTIDE SEQUENCE</scope>
    <source>
        <strain evidence="2">CRE-138-0111</strain>
    </source>
</reference>
<dbReference type="Pfam" id="PF11745">
    <property type="entry name" value="DUF3304"/>
    <property type="match status" value="1"/>
</dbReference>
<gene>
    <name evidence="1" type="ORF">P7V44_03905</name>
    <name evidence="2" type="ORF">Q5E86_04690</name>
</gene>
<dbReference type="EMBL" id="JAUQTG010000002">
    <property type="protein sequence ID" value="MDO7855678.1"/>
    <property type="molecule type" value="Genomic_DNA"/>
</dbReference>
<evidence type="ECO:0000313" key="4">
    <source>
        <dbReference type="Proteomes" id="UP001176478"/>
    </source>
</evidence>
<keyword evidence="4" id="KW-1185">Reference proteome</keyword>
<accession>A0AA42FEX7</accession>
<evidence type="ECO:0000313" key="3">
    <source>
        <dbReference type="Proteomes" id="UP001156701"/>
    </source>
</evidence>